<dbReference type="InterPro" id="IPR029055">
    <property type="entry name" value="Ntn_hydrolases_N"/>
</dbReference>
<proteinExistence type="inferred from homology"/>
<sequence>MNIFSFSFASSVDVNLLDSGTPPTVPYNKMCGILALILANPTESASVDLHEALYLLQHRGQDACGIATCASAGRIFQCKGNGMCGKVFQDGQRVADLPGFMGLGHLRYPTAGSSANAEAQPFYVNSPYGITLAHNGNLINAPELKRYLDYEAHRHINTDSDSELMLNIFANELNETKKARVNVEDIFAALSRMYERCEGGWACTAMLAGFGVLGFRDAYGIRPLIIGSRPSRSGPGMDYMMASESVALDQLGFTNHRNIVPGEAVIIQKGHEPVFRQVHPKLNYTPDIFEYVYFARPDSVIDGISVYRARQRMGEKLAKRIITTLGPDAIKDIDVVIPVPETSNTSAAALARYLDKPYSQGFVKNRYVFRTFIMPEQKARQKGVRRKLNAMVSEFKDRNVLLVDDSIVRGTTSREIVMMARDAGAKSVLLASCAPEIAHPHIYGIDLASPHELVAHDRDIKAITAYIGADAVIYQTLDDLTASCAEICIESGNAEPVKFEVGVFNGVYTTPVSANYFEHLEKLRGEGRKIKRVESARAAVLNGVASHENLLIASSKVDLDANGKPLVVDTVRPVADAPVANPTDSSLQAQAQANSQSQHQKSTDVTPHVKDRMDISIHNLGDY</sequence>
<keyword evidence="5 10" id="KW-0808">Transferase</keyword>
<dbReference type="CDD" id="cd06223">
    <property type="entry name" value="PRTases_typeI"/>
    <property type="match status" value="1"/>
</dbReference>
<dbReference type="VEuPathDB" id="FungiDB:TERG_01266"/>
<dbReference type="Proteomes" id="UP000243015">
    <property type="component" value="Unassembled WGS sequence"/>
</dbReference>
<dbReference type="InterPro" id="IPR029057">
    <property type="entry name" value="PRTase-like"/>
</dbReference>
<dbReference type="VEuPathDB" id="FungiDB:TERG_01267"/>
<feature type="compositionally biased region" description="Low complexity" evidence="8">
    <location>
        <begin position="585"/>
        <end position="600"/>
    </location>
</feature>
<dbReference type="InterPro" id="IPR017932">
    <property type="entry name" value="GATase_2_dom"/>
</dbReference>
<dbReference type="GO" id="GO:0009113">
    <property type="term" value="P:purine nucleobase biosynthetic process"/>
    <property type="evidence" value="ECO:0007669"/>
    <property type="project" value="InterPro"/>
</dbReference>
<evidence type="ECO:0000256" key="1">
    <source>
        <dbReference type="ARBA" id="ARBA00005209"/>
    </source>
</evidence>
<dbReference type="AlphaFoldDB" id="A0A178ES09"/>
<dbReference type="UniPathway" id="UPA00074">
    <property type="reaction ID" value="UER00124"/>
</dbReference>
<evidence type="ECO:0000256" key="5">
    <source>
        <dbReference type="ARBA" id="ARBA00022679"/>
    </source>
</evidence>
<evidence type="ECO:0000256" key="8">
    <source>
        <dbReference type="SAM" id="MobiDB-lite"/>
    </source>
</evidence>
<feature type="domain" description="Glutamine amidotransferase type-2" evidence="9">
    <location>
        <begin position="31"/>
        <end position="270"/>
    </location>
</feature>
<evidence type="ECO:0000256" key="7">
    <source>
        <dbReference type="ARBA" id="ARBA00022962"/>
    </source>
</evidence>
<dbReference type="InterPro" id="IPR000836">
    <property type="entry name" value="PRTase_dom"/>
</dbReference>
<dbReference type="InterPro" id="IPR035584">
    <property type="entry name" value="PurF_N"/>
</dbReference>
<dbReference type="PROSITE" id="PS51278">
    <property type="entry name" value="GATASE_TYPE_2"/>
    <property type="match status" value="1"/>
</dbReference>
<gene>
    <name evidence="10" type="ORF">A7C99_5178</name>
</gene>
<name>A0A178ES09_TRIRU</name>
<keyword evidence="6" id="KW-0658">Purine biosynthesis</keyword>
<evidence type="ECO:0000259" key="9">
    <source>
        <dbReference type="PROSITE" id="PS51278"/>
    </source>
</evidence>
<dbReference type="PANTHER" id="PTHR11907">
    <property type="entry name" value="AMIDOPHOSPHORIBOSYLTRANSFERASE"/>
    <property type="match status" value="1"/>
</dbReference>
<dbReference type="SUPFAM" id="SSF53271">
    <property type="entry name" value="PRTase-like"/>
    <property type="match status" value="1"/>
</dbReference>
<comment type="similarity">
    <text evidence="2">In the C-terminal section; belongs to the purine/pyrimidine phosphoribosyltransferase family.</text>
</comment>
<dbReference type="SUPFAM" id="SSF56235">
    <property type="entry name" value="N-terminal nucleophile aminohydrolases (Ntn hydrolases)"/>
    <property type="match status" value="1"/>
</dbReference>
<comment type="caution">
    <text evidence="10">The sequence shown here is derived from an EMBL/GenBank/DDBJ whole genome shotgun (WGS) entry which is preliminary data.</text>
</comment>
<organism evidence="10 11">
    <name type="scientific">Trichophyton rubrum</name>
    <name type="common">Athlete's foot fungus</name>
    <name type="synonym">Epidermophyton rubrum</name>
    <dbReference type="NCBI Taxonomy" id="5551"/>
    <lineage>
        <taxon>Eukaryota</taxon>
        <taxon>Fungi</taxon>
        <taxon>Dikarya</taxon>
        <taxon>Ascomycota</taxon>
        <taxon>Pezizomycotina</taxon>
        <taxon>Eurotiomycetes</taxon>
        <taxon>Eurotiomycetidae</taxon>
        <taxon>Onygenales</taxon>
        <taxon>Arthrodermataceae</taxon>
        <taxon>Trichophyton</taxon>
    </lineage>
</organism>
<dbReference type="Pfam" id="PF13522">
    <property type="entry name" value="GATase_6"/>
    <property type="match status" value="1"/>
</dbReference>
<dbReference type="Gene3D" id="3.40.50.2020">
    <property type="match status" value="1"/>
</dbReference>
<dbReference type="EC" id="2.4.2.14" evidence="3"/>
<reference evidence="10 11" key="1">
    <citation type="submission" date="2016-05" db="EMBL/GenBank/DDBJ databases">
        <title>Genome sequencing of Trichophyton rubrum CMCC(F)T1i isolated from hair.</title>
        <authorList>
            <person name="Zhan P."/>
            <person name="Tao Y."/>
            <person name="Liu W."/>
        </authorList>
    </citation>
    <scope>NUCLEOTIDE SEQUENCE [LARGE SCALE GENOMIC DNA]</scope>
    <source>
        <strain evidence="11">CMCC(F)T1i</strain>
    </source>
</reference>
<accession>A0A178ES09</accession>
<comment type="pathway">
    <text evidence="1">Purine metabolism; IMP biosynthesis via de novo pathway; N(1)-(5-phospho-D-ribosyl)glycinamide from 5-phospho-alpha-D-ribose 1-diphosphate: step 1/2.</text>
</comment>
<dbReference type="EMBL" id="LHPM01000018">
    <property type="protein sequence ID" value="OAL62794.1"/>
    <property type="molecule type" value="Genomic_DNA"/>
</dbReference>
<feature type="region of interest" description="Disordered" evidence="8">
    <location>
        <begin position="577"/>
        <end position="623"/>
    </location>
</feature>
<dbReference type="CDD" id="cd00715">
    <property type="entry name" value="GPATase_N"/>
    <property type="match status" value="1"/>
</dbReference>
<dbReference type="HAMAP" id="MF_01931">
    <property type="entry name" value="PurF"/>
    <property type="match status" value="1"/>
</dbReference>
<protein>
    <recommendedName>
        <fullName evidence="3">amidophosphoribosyltransferase</fullName>
        <ecNumber evidence="3">2.4.2.14</ecNumber>
    </recommendedName>
</protein>
<dbReference type="NCBIfam" id="TIGR01134">
    <property type="entry name" value="purF"/>
    <property type="match status" value="1"/>
</dbReference>
<evidence type="ECO:0000313" key="11">
    <source>
        <dbReference type="Proteomes" id="UP000243015"/>
    </source>
</evidence>
<dbReference type="GO" id="GO:0004044">
    <property type="term" value="F:amidophosphoribosyltransferase activity"/>
    <property type="evidence" value="ECO:0007669"/>
    <property type="project" value="UniProtKB-EC"/>
</dbReference>
<dbReference type="Gene3D" id="3.60.20.10">
    <property type="entry name" value="Glutamine Phosphoribosylpyrophosphate, subunit 1, domain 1"/>
    <property type="match status" value="1"/>
</dbReference>
<keyword evidence="4 10" id="KW-0328">Glycosyltransferase</keyword>
<evidence type="ECO:0000256" key="4">
    <source>
        <dbReference type="ARBA" id="ARBA00022676"/>
    </source>
</evidence>
<evidence type="ECO:0000313" key="10">
    <source>
        <dbReference type="EMBL" id="OAL62794.1"/>
    </source>
</evidence>
<dbReference type="GO" id="GO:0006189">
    <property type="term" value="P:'de novo' IMP biosynthetic process"/>
    <property type="evidence" value="ECO:0007669"/>
    <property type="project" value="UniProtKB-UniPathway"/>
</dbReference>
<dbReference type="InterPro" id="IPR005854">
    <property type="entry name" value="PurF"/>
</dbReference>
<keyword evidence="7" id="KW-0315">Glutamine amidotransferase</keyword>
<evidence type="ECO:0000256" key="3">
    <source>
        <dbReference type="ARBA" id="ARBA00011941"/>
    </source>
</evidence>
<evidence type="ECO:0000256" key="2">
    <source>
        <dbReference type="ARBA" id="ARBA00010138"/>
    </source>
</evidence>
<evidence type="ECO:0000256" key="6">
    <source>
        <dbReference type="ARBA" id="ARBA00022755"/>
    </source>
</evidence>